<organism evidence="2 3">
    <name type="scientific">Cellulomonas wangleii</name>
    <dbReference type="NCBI Taxonomy" id="2816956"/>
    <lineage>
        <taxon>Bacteria</taxon>
        <taxon>Bacillati</taxon>
        <taxon>Actinomycetota</taxon>
        <taxon>Actinomycetes</taxon>
        <taxon>Micrococcales</taxon>
        <taxon>Cellulomonadaceae</taxon>
        <taxon>Cellulomonas</taxon>
    </lineage>
</organism>
<proteinExistence type="predicted"/>
<evidence type="ECO:0008006" key="4">
    <source>
        <dbReference type="Google" id="ProtNLM"/>
    </source>
</evidence>
<reference evidence="2 3" key="1">
    <citation type="submission" date="2021-05" db="EMBL/GenBank/DDBJ databases">
        <title>Novel species in genus Cellulomonas.</title>
        <authorList>
            <person name="Zhang G."/>
        </authorList>
    </citation>
    <scope>NUCLEOTIDE SEQUENCE [LARGE SCALE GENOMIC DNA]</scope>
    <source>
        <strain evidence="3">zg-ZUI222</strain>
    </source>
</reference>
<protein>
    <recommendedName>
        <fullName evidence="4">DUF5668 domain-containing protein</fullName>
    </recommendedName>
</protein>
<keyword evidence="1" id="KW-0812">Transmembrane</keyword>
<dbReference type="EMBL" id="CP074405">
    <property type="protein sequence ID" value="QVI62118.1"/>
    <property type="molecule type" value="Genomic_DNA"/>
</dbReference>
<gene>
    <name evidence="2" type="ORF">KG103_17160</name>
</gene>
<name>A0ABX8D4Z7_9CELL</name>
<evidence type="ECO:0000313" key="3">
    <source>
        <dbReference type="Proteomes" id="UP000677804"/>
    </source>
</evidence>
<evidence type="ECO:0000313" key="2">
    <source>
        <dbReference type="EMBL" id="QVI62118.1"/>
    </source>
</evidence>
<keyword evidence="3" id="KW-1185">Reference proteome</keyword>
<feature type="transmembrane region" description="Helical" evidence="1">
    <location>
        <begin position="12"/>
        <end position="35"/>
    </location>
</feature>
<sequence>MPGPRPPVLPRVGFALLTILLLLALVAFVVLFVVVPDERWTFLWPMVAMLVGLTWVRGARRTWVEKHRPATAPVDTPPTGLVP</sequence>
<evidence type="ECO:0000256" key="1">
    <source>
        <dbReference type="SAM" id="Phobius"/>
    </source>
</evidence>
<keyword evidence="1" id="KW-1133">Transmembrane helix</keyword>
<keyword evidence="1" id="KW-0472">Membrane</keyword>
<dbReference type="Proteomes" id="UP000677804">
    <property type="component" value="Chromosome"/>
</dbReference>
<dbReference type="RefSeq" id="WP_207339686.1">
    <property type="nucleotide sequence ID" value="NZ_CP074405.1"/>
</dbReference>
<feature type="transmembrane region" description="Helical" evidence="1">
    <location>
        <begin position="41"/>
        <end position="59"/>
    </location>
</feature>
<accession>A0ABX8D4Z7</accession>